<dbReference type="NCBIfam" id="NF007980">
    <property type="entry name" value="PRK10707.1"/>
    <property type="match status" value="1"/>
</dbReference>
<evidence type="ECO:0000256" key="6">
    <source>
        <dbReference type="ARBA" id="ARBA00023211"/>
    </source>
</evidence>
<evidence type="ECO:0000256" key="3">
    <source>
        <dbReference type="ARBA" id="ARBA00022723"/>
    </source>
</evidence>
<keyword evidence="3" id="KW-0479">Metal-binding</keyword>
<comment type="caution">
    <text evidence="8">The sequence shown here is derived from an EMBL/GenBank/DDBJ whole genome shotgun (WGS) entry which is preliminary data.</text>
</comment>
<dbReference type="GO" id="GO:0010945">
    <property type="term" value="F:coenzyme A diphosphatase activity"/>
    <property type="evidence" value="ECO:0007669"/>
    <property type="project" value="InterPro"/>
</dbReference>
<evidence type="ECO:0000256" key="2">
    <source>
        <dbReference type="ARBA" id="ARBA00001946"/>
    </source>
</evidence>
<evidence type="ECO:0000259" key="7">
    <source>
        <dbReference type="PROSITE" id="PS51462"/>
    </source>
</evidence>
<gene>
    <name evidence="8" type="ORF">ENT37_01780</name>
</gene>
<comment type="cofactor">
    <cofactor evidence="2">
        <name>Mg(2+)</name>
        <dbReference type="ChEBI" id="CHEBI:18420"/>
    </cofactor>
</comment>
<keyword evidence="5" id="KW-0460">Magnesium</keyword>
<dbReference type="PANTHER" id="PTHR12992:SF11">
    <property type="entry name" value="MITOCHONDRIAL COENZYME A DIPHOSPHATASE NUDT8"/>
    <property type="match status" value="1"/>
</dbReference>
<dbReference type="InterPro" id="IPR045121">
    <property type="entry name" value="CoAse"/>
</dbReference>
<dbReference type="Gene3D" id="3.90.79.10">
    <property type="entry name" value="Nucleoside Triphosphate Pyrophosphohydrolase"/>
    <property type="match status" value="1"/>
</dbReference>
<sequence>MGMNEASFLDDINEHSKATFQFPEGLCSGMDHSNLTPAAVLIPLYRDGREWFVLLTLRTDRVENHKGQVSFPGGAADKTDKTPVDTALRETFEETGIPPQKVQILGQMPPLVSSSGFLIYPVIGKIHWPIALTPAENEVKRIFSVPLKWLAEPENKEERLYTRQNGTQEMVIFYKPYDGEIVWGITARIISDFLKQLKKSHER</sequence>
<accession>A0A7C4KHU3</accession>
<dbReference type="CDD" id="cd03426">
    <property type="entry name" value="NUDIX_CoAse_Nudt7"/>
    <property type="match status" value="1"/>
</dbReference>
<evidence type="ECO:0000256" key="1">
    <source>
        <dbReference type="ARBA" id="ARBA00001936"/>
    </source>
</evidence>
<evidence type="ECO:0000256" key="5">
    <source>
        <dbReference type="ARBA" id="ARBA00022842"/>
    </source>
</evidence>
<comment type="cofactor">
    <cofactor evidence="1">
        <name>Mn(2+)</name>
        <dbReference type="ChEBI" id="CHEBI:29035"/>
    </cofactor>
</comment>
<name>A0A7C4KHU3_9CHLR</name>
<dbReference type="InterPro" id="IPR000086">
    <property type="entry name" value="NUDIX_hydrolase_dom"/>
</dbReference>
<keyword evidence="6" id="KW-0464">Manganese</keyword>
<dbReference type="EMBL" id="DSYK01000093">
    <property type="protein sequence ID" value="HGS20579.1"/>
    <property type="molecule type" value="Genomic_DNA"/>
</dbReference>
<protein>
    <submittedName>
        <fullName evidence="8">CoA pyrophosphatase</fullName>
    </submittedName>
</protein>
<dbReference type="Pfam" id="PF00293">
    <property type="entry name" value="NUDIX"/>
    <property type="match status" value="1"/>
</dbReference>
<dbReference type="PANTHER" id="PTHR12992">
    <property type="entry name" value="NUDIX HYDROLASE"/>
    <property type="match status" value="1"/>
</dbReference>
<keyword evidence="4" id="KW-0378">Hydrolase</keyword>
<dbReference type="GO" id="GO:0046872">
    <property type="term" value="F:metal ion binding"/>
    <property type="evidence" value="ECO:0007669"/>
    <property type="project" value="UniProtKB-KW"/>
</dbReference>
<feature type="domain" description="Nudix hydrolase" evidence="7">
    <location>
        <begin position="35"/>
        <end position="167"/>
    </location>
</feature>
<dbReference type="AlphaFoldDB" id="A0A7C4KHU3"/>
<evidence type="ECO:0000256" key="4">
    <source>
        <dbReference type="ARBA" id="ARBA00022801"/>
    </source>
</evidence>
<dbReference type="PROSITE" id="PS51462">
    <property type="entry name" value="NUDIX"/>
    <property type="match status" value="1"/>
</dbReference>
<dbReference type="SUPFAM" id="SSF55811">
    <property type="entry name" value="Nudix"/>
    <property type="match status" value="1"/>
</dbReference>
<evidence type="ECO:0000313" key="8">
    <source>
        <dbReference type="EMBL" id="HGS20579.1"/>
    </source>
</evidence>
<dbReference type="InterPro" id="IPR015797">
    <property type="entry name" value="NUDIX_hydrolase-like_dom_sf"/>
</dbReference>
<proteinExistence type="predicted"/>
<reference evidence="8" key="1">
    <citation type="journal article" date="2020" name="mSystems">
        <title>Genome- and Community-Level Interaction Insights into Carbon Utilization and Element Cycling Functions of Hydrothermarchaeota in Hydrothermal Sediment.</title>
        <authorList>
            <person name="Zhou Z."/>
            <person name="Liu Y."/>
            <person name="Xu W."/>
            <person name="Pan J."/>
            <person name="Luo Z.H."/>
            <person name="Li M."/>
        </authorList>
    </citation>
    <scope>NUCLEOTIDE SEQUENCE [LARGE SCALE GENOMIC DNA]</scope>
    <source>
        <strain evidence="8">SpSt-573</strain>
    </source>
</reference>
<organism evidence="8">
    <name type="scientific">Anaerolinea thermolimosa</name>
    <dbReference type="NCBI Taxonomy" id="229919"/>
    <lineage>
        <taxon>Bacteria</taxon>
        <taxon>Bacillati</taxon>
        <taxon>Chloroflexota</taxon>
        <taxon>Anaerolineae</taxon>
        <taxon>Anaerolineales</taxon>
        <taxon>Anaerolineaceae</taxon>
        <taxon>Anaerolinea</taxon>
    </lineage>
</organism>